<protein>
    <submittedName>
        <fullName evidence="2">Uncharacterized protein</fullName>
    </submittedName>
</protein>
<evidence type="ECO:0000313" key="3">
    <source>
        <dbReference type="Proteomes" id="UP001187192"/>
    </source>
</evidence>
<accession>A0AA88DWB3</accession>
<evidence type="ECO:0000256" key="1">
    <source>
        <dbReference type="SAM" id="MobiDB-lite"/>
    </source>
</evidence>
<organism evidence="2 3">
    <name type="scientific">Ficus carica</name>
    <name type="common">Common fig</name>
    <dbReference type="NCBI Taxonomy" id="3494"/>
    <lineage>
        <taxon>Eukaryota</taxon>
        <taxon>Viridiplantae</taxon>
        <taxon>Streptophyta</taxon>
        <taxon>Embryophyta</taxon>
        <taxon>Tracheophyta</taxon>
        <taxon>Spermatophyta</taxon>
        <taxon>Magnoliopsida</taxon>
        <taxon>eudicotyledons</taxon>
        <taxon>Gunneridae</taxon>
        <taxon>Pentapetalae</taxon>
        <taxon>rosids</taxon>
        <taxon>fabids</taxon>
        <taxon>Rosales</taxon>
        <taxon>Moraceae</taxon>
        <taxon>Ficeae</taxon>
        <taxon>Ficus</taxon>
    </lineage>
</organism>
<keyword evidence="3" id="KW-1185">Reference proteome</keyword>
<reference evidence="2" key="1">
    <citation type="submission" date="2023-07" db="EMBL/GenBank/DDBJ databases">
        <title>draft genome sequence of fig (Ficus carica).</title>
        <authorList>
            <person name="Takahashi T."/>
            <person name="Nishimura K."/>
        </authorList>
    </citation>
    <scope>NUCLEOTIDE SEQUENCE</scope>
</reference>
<proteinExistence type="predicted"/>
<sequence>MATATVIGTATKLFPPLQRRASTHMSSPRSIELPPAKRRSPTRRHYHLWSNLADSTPLTQTLPPVPKIRARREKVFRL</sequence>
<gene>
    <name evidence="2" type="ORF">TIFTF001_031392</name>
</gene>
<dbReference type="EMBL" id="BTGU01000127">
    <property type="protein sequence ID" value="GMN62305.1"/>
    <property type="molecule type" value="Genomic_DNA"/>
</dbReference>
<evidence type="ECO:0000313" key="2">
    <source>
        <dbReference type="EMBL" id="GMN62305.1"/>
    </source>
</evidence>
<comment type="caution">
    <text evidence="2">The sequence shown here is derived from an EMBL/GenBank/DDBJ whole genome shotgun (WGS) entry which is preliminary data.</text>
</comment>
<feature type="region of interest" description="Disordered" evidence="1">
    <location>
        <begin position="1"/>
        <end position="42"/>
    </location>
</feature>
<dbReference type="Proteomes" id="UP001187192">
    <property type="component" value="Unassembled WGS sequence"/>
</dbReference>
<dbReference type="AlphaFoldDB" id="A0AA88DWB3"/>
<name>A0AA88DWB3_FICCA</name>